<evidence type="ECO:0000313" key="4">
    <source>
        <dbReference type="Proteomes" id="UP000028981"/>
    </source>
</evidence>
<comment type="caution">
    <text evidence="3">The sequence shown here is derived from an EMBL/GenBank/DDBJ whole genome shotgun (WGS) entry which is preliminary data.</text>
</comment>
<evidence type="ECO:0000256" key="1">
    <source>
        <dbReference type="ARBA" id="ARBA00006817"/>
    </source>
</evidence>
<evidence type="ECO:0000259" key="2">
    <source>
        <dbReference type="Pfam" id="PF08327"/>
    </source>
</evidence>
<dbReference type="SUPFAM" id="SSF55961">
    <property type="entry name" value="Bet v1-like"/>
    <property type="match status" value="1"/>
</dbReference>
<accession>A0A087LX87</accession>
<feature type="domain" description="Activator of Hsp90 ATPase homologue 1/2-like C-terminal" evidence="2">
    <location>
        <begin position="19"/>
        <end position="144"/>
    </location>
</feature>
<gene>
    <name evidence="3" type="ORF">JP75_21945</name>
</gene>
<comment type="similarity">
    <text evidence="1">Belongs to the AHA1 family.</text>
</comment>
<evidence type="ECO:0000313" key="3">
    <source>
        <dbReference type="EMBL" id="KFL29240.1"/>
    </source>
</evidence>
<proteinExistence type="inferred from homology"/>
<dbReference type="Pfam" id="PF08327">
    <property type="entry name" value="AHSA1"/>
    <property type="match status" value="1"/>
</dbReference>
<protein>
    <recommendedName>
        <fullName evidence="2">Activator of Hsp90 ATPase homologue 1/2-like C-terminal domain-containing protein</fullName>
    </recommendedName>
</protein>
<dbReference type="InterPro" id="IPR023393">
    <property type="entry name" value="START-like_dom_sf"/>
</dbReference>
<dbReference type="OrthoDB" id="9803476at2"/>
<dbReference type="Gene3D" id="3.30.530.20">
    <property type="match status" value="1"/>
</dbReference>
<name>A0A087LX87_9HYPH</name>
<reference evidence="3 4" key="1">
    <citation type="submission" date="2014-08" db="EMBL/GenBank/DDBJ databases">
        <authorList>
            <person name="Hassan Y.I."/>
            <person name="Lepp D."/>
            <person name="Zhou T."/>
        </authorList>
    </citation>
    <scope>NUCLEOTIDE SEQUENCE [LARGE SCALE GENOMIC DNA]</scope>
    <source>
        <strain evidence="3 4">IFO13584</strain>
    </source>
</reference>
<keyword evidence="4" id="KW-1185">Reference proteome</keyword>
<dbReference type="AlphaFoldDB" id="A0A087LX87"/>
<dbReference type="Proteomes" id="UP000028981">
    <property type="component" value="Unassembled WGS sequence"/>
</dbReference>
<sequence>MASDPAHSRFTLDRVLPGSPAHAFRFWSDPKLKNLWAGCHPDWTEREVRHDFRIGGHDFSRLADPMGVEHEVDIAYLDIAVPDRVVYSYAMRVDGKPLSASLVTLLFRPHNCGSLMRYDEHLLLLDGSDGAAAREIGTGHGFDRLEAVMAESLAAMS</sequence>
<organism evidence="3 4">
    <name type="scientific">Devosia riboflavina</name>
    <dbReference type="NCBI Taxonomy" id="46914"/>
    <lineage>
        <taxon>Bacteria</taxon>
        <taxon>Pseudomonadati</taxon>
        <taxon>Pseudomonadota</taxon>
        <taxon>Alphaproteobacteria</taxon>
        <taxon>Hyphomicrobiales</taxon>
        <taxon>Devosiaceae</taxon>
        <taxon>Devosia</taxon>
    </lineage>
</organism>
<dbReference type="InterPro" id="IPR013538">
    <property type="entry name" value="ASHA1/2-like_C"/>
</dbReference>
<dbReference type="EMBL" id="JQGC01000028">
    <property type="protein sequence ID" value="KFL29240.1"/>
    <property type="molecule type" value="Genomic_DNA"/>
</dbReference>
<dbReference type="STRING" id="46914.JP75_21945"/>
<dbReference type="RefSeq" id="WP_035086730.1">
    <property type="nucleotide sequence ID" value="NZ_JQGC01000028.1"/>
</dbReference>